<evidence type="ECO:0000256" key="5">
    <source>
        <dbReference type="ARBA" id="ARBA00023004"/>
    </source>
</evidence>
<keyword evidence="7" id="KW-0732">Signal</keyword>
<dbReference type="PROSITE" id="PS51257">
    <property type="entry name" value="PROKAR_LIPOPROTEIN"/>
    <property type="match status" value="1"/>
</dbReference>
<dbReference type="SUPFAM" id="SSF46626">
    <property type="entry name" value="Cytochrome c"/>
    <property type="match status" value="1"/>
</dbReference>
<dbReference type="PRINTS" id="PR00604">
    <property type="entry name" value="CYTCHRMECIAB"/>
</dbReference>
<keyword evidence="2 6" id="KW-0349">Heme</keyword>
<dbReference type="OrthoDB" id="9805828at2"/>
<comment type="caution">
    <text evidence="9">The sequence shown here is derived from an EMBL/GenBank/DDBJ whole genome shotgun (WGS) entry which is preliminary data.</text>
</comment>
<dbReference type="Gene3D" id="1.10.760.10">
    <property type="entry name" value="Cytochrome c-like domain"/>
    <property type="match status" value="1"/>
</dbReference>
<evidence type="ECO:0000256" key="6">
    <source>
        <dbReference type="PROSITE-ProRule" id="PRU00433"/>
    </source>
</evidence>
<dbReference type="PANTHER" id="PTHR11961">
    <property type="entry name" value="CYTOCHROME C"/>
    <property type="match status" value="1"/>
</dbReference>
<sequence>MHNNKIRRCLAGLTVLALFQVSQVQAAAACAPAAVQKGSQLFAQECSVCHAVQKGVTGMMGVNLNGVAGRTSGTFPGFSYSQAMKDKAVDWKAESLQAFITQPQAFVPGTYMPYTGMAAAEDSAAVACFLTQQ</sequence>
<dbReference type="InterPro" id="IPR002327">
    <property type="entry name" value="Cyt_c_1A/1B"/>
</dbReference>
<keyword evidence="4" id="KW-0249">Electron transport</keyword>
<evidence type="ECO:0000259" key="8">
    <source>
        <dbReference type="PROSITE" id="PS51007"/>
    </source>
</evidence>
<keyword evidence="3 6" id="KW-0479">Metal-binding</keyword>
<dbReference type="GO" id="GO:0020037">
    <property type="term" value="F:heme binding"/>
    <property type="evidence" value="ECO:0007669"/>
    <property type="project" value="InterPro"/>
</dbReference>
<dbReference type="GO" id="GO:0009055">
    <property type="term" value="F:electron transfer activity"/>
    <property type="evidence" value="ECO:0007669"/>
    <property type="project" value="InterPro"/>
</dbReference>
<accession>A0A443ZQ33</accession>
<proteinExistence type="predicted"/>
<keyword evidence="1" id="KW-0813">Transport</keyword>
<protein>
    <submittedName>
        <fullName evidence="9">Cytochrome C</fullName>
    </submittedName>
</protein>
<feature type="domain" description="Cytochrome c" evidence="8">
    <location>
        <begin position="33"/>
        <end position="133"/>
    </location>
</feature>
<evidence type="ECO:0000313" key="9">
    <source>
        <dbReference type="EMBL" id="RWU21222.1"/>
    </source>
</evidence>
<keyword evidence="5 6" id="KW-0408">Iron</keyword>
<dbReference type="GO" id="GO:0046872">
    <property type="term" value="F:metal ion binding"/>
    <property type="evidence" value="ECO:0007669"/>
    <property type="project" value="UniProtKB-KW"/>
</dbReference>
<dbReference type="PROSITE" id="PS51007">
    <property type="entry name" value="CYTC"/>
    <property type="match status" value="1"/>
</dbReference>
<reference evidence="9 10" key="1">
    <citation type="submission" date="2018-06" db="EMBL/GenBank/DDBJ databases">
        <title>Bacteria isolated from soil of Wuhan.</title>
        <authorList>
            <person name="Wei X."/>
            <person name="Chunhua H."/>
        </authorList>
    </citation>
    <scope>NUCLEOTIDE SEQUENCE [LARGE SCALE GENOMIC DNA]</scope>
    <source>
        <strain evidence="10">xwS2</strain>
    </source>
</reference>
<evidence type="ECO:0000256" key="2">
    <source>
        <dbReference type="ARBA" id="ARBA00022617"/>
    </source>
</evidence>
<evidence type="ECO:0000256" key="1">
    <source>
        <dbReference type="ARBA" id="ARBA00022448"/>
    </source>
</evidence>
<feature type="signal peptide" evidence="7">
    <location>
        <begin position="1"/>
        <end position="26"/>
    </location>
</feature>
<dbReference type="Pfam" id="PF00034">
    <property type="entry name" value="Cytochrom_C"/>
    <property type="match status" value="1"/>
</dbReference>
<evidence type="ECO:0000256" key="3">
    <source>
        <dbReference type="ARBA" id="ARBA00022723"/>
    </source>
</evidence>
<feature type="chain" id="PRO_5018997383" evidence="7">
    <location>
        <begin position="27"/>
        <end position="133"/>
    </location>
</feature>
<dbReference type="Proteomes" id="UP000288983">
    <property type="component" value="Unassembled WGS sequence"/>
</dbReference>
<dbReference type="InterPro" id="IPR036909">
    <property type="entry name" value="Cyt_c-like_dom_sf"/>
</dbReference>
<gene>
    <name evidence="9" type="ORF">DM813_18680</name>
</gene>
<dbReference type="RefSeq" id="WP_128324829.1">
    <property type="nucleotide sequence ID" value="NZ_QJRG01000047.1"/>
</dbReference>
<evidence type="ECO:0000256" key="7">
    <source>
        <dbReference type="SAM" id="SignalP"/>
    </source>
</evidence>
<dbReference type="InterPro" id="IPR009056">
    <property type="entry name" value="Cyt_c-like_dom"/>
</dbReference>
<dbReference type="AlphaFoldDB" id="A0A443ZQ33"/>
<organism evidence="9 10">
    <name type="scientific">Pseudomonas alkylphenolica</name>
    <dbReference type="NCBI Taxonomy" id="237609"/>
    <lineage>
        <taxon>Bacteria</taxon>
        <taxon>Pseudomonadati</taxon>
        <taxon>Pseudomonadota</taxon>
        <taxon>Gammaproteobacteria</taxon>
        <taxon>Pseudomonadales</taxon>
        <taxon>Pseudomonadaceae</taxon>
        <taxon>Pseudomonas</taxon>
    </lineage>
</organism>
<evidence type="ECO:0000256" key="4">
    <source>
        <dbReference type="ARBA" id="ARBA00022982"/>
    </source>
</evidence>
<evidence type="ECO:0000313" key="10">
    <source>
        <dbReference type="Proteomes" id="UP000288983"/>
    </source>
</evidence>
<dbReference type="EMBL" id="QJRG01000047">
    <property type="protein sequence ID" value="RWU21222.1"/>
    <property type="molecule type" value="Genomic_DNA"/>
</dbReference>
<name>A0A443ZQ33_9PSED</name>